<sequence>MNIKYYPLNHLGTNCYFLYDKEKAVIIDPSGEPEIIFEEIENLNVKVIAVFLTHAHWDHILALDEVVTKYSVNVYMGRKEEDWLKEPTKNLSVRASEEIGRLVYDIEPIILDEGEHKIDGIAFSVLETPGHSPGSLSYVFDGYIVSGDVLFNGGIGRTDLPGSNHQDLMTSITEKLFKLPDDTVVYPGHGEPTTIGDEKLTNPFFN</sequence>
<dbReference type="PANTHER" id="PTHR46233:SF3">
    <property type="entry name" value="HYDROXYACYLGLUTATHIONE HYDROLASE GLOC"/>
    <property type="match status" value="1"/>
</dbReference>
<dbReference type="RefSeq" id="WP_091474302.1">
    <property type="nucleotide sequence ID" value="NZ_FOIT01000002.1"/>
</dbReference>
<keyword evidence="3" id="KW-0378">Hydrolase</keyword>
<evidence type="ECO:0000313" key="7">
    <source>
        <dbReference type="Proteomes" id="UP000243605"/>
    </source>
</evidence>
<accession>A0A662Z4N5</accession>
<evidence type="ECO:0000256" key="1">
    <source>
        <dbReference type="ARBA" id="ARBA00001947"/>
    </source>
</evidence>
<evidence type="ECO:0000256" key="4">
    <source>
        <dbReference type="ARBA" id="ARBA00022833"/>
    </source>
</evidence>
<dbReference type="InterPro" id="IPR001279">
    <property type="entry name" value="Metallo-B-lactamas"/>
</dbReference>
<comment type="cofactor">
    <cofactor evidence="1">
        <name>Zn(2+)</name>
        <dbReference type="ChEBI" id="CHEBI:29105"/>
    </cofactor>
</comment>
<organism evidence="6 7">
    <name type="scientific">Aliicoccus persicus</name>
    <dbReference type="NCBI Taxonomy" id="930138"/>
    <lineage>
        <taxon>Bacteria</taxon>
        <taxon>Bacillati</taxon>
        <taxon>Bacillota</taxon>
        <taxon>Bacilli</taxon>
        <taxon>Bacillales</taxon>
        <taxon>Staphylococcaceae</taxon>
        <taxon>Aliicoccus</taxon>
    </lineage>
</organism>
<dbReference type="OrthoDB" id="9802248at2"/>
<dbReference type="InterPro" id="IPR036866">
    <property type="entry name" value="RibonucZ/Hydroxyglut_hydro"/>
</dbReference>
<evidence type="ECO:0000313" key="6">
    <source>
        <dbReference type="EMBL" id="SEV94024.1"/>
    </source>
</evidence>
<dbReference type="InterPro" id="IPR051453">
    <property type="entry name" value="MBL_Glyoxalase_II"/>
</dbReference>
<evidence type="ECO:0000256" key="3">
    <source>
        <dbReference type="ARBA" id="ARBA00022801"/>
    </source>
</evidence>
<dbReference type="GO" id="GO:0046872">
    <property type="term" value="F:metal ion binding"/>
    <property type="evidence" value="ECO:0007669"/>
    <property type="project" value="UniProtKB-KW"/>
</dbReference>
<keyword evidence="4" id="KW-0862">Zinc</keyword>
<name>A0A662Z4N5_9STAP</name>
<dbReference type="SUPFAM" id="SSF56281">
    <property type="entry name" value="Metallo-hydrolase/oxidoreductase"/>
    <property type="match status" value="1"/>
</dbReference>
<dbReference type="PANTHER" id="PTHR46233">
    <property type="entry name" value="HYDROXYACYLGLUTATHIONE HYDROLASE GLOC"/>
    <property type="match status" value="1"/>
</dbReference>
<dbReference type="GO" id="GO:0016787">
    <property type="term" value="F:hydrolase activity"/>
    <property type="evidence" value="ECO:0007669"/>
    <property type="project" value="UniProtKB-KW"/>
</dbReference>
<evidence type="ECO:0000259" key="5">
    <source>
        <dbReference type="SMART" id="SM00849"/>
    </source>
</evidence>
<dbReference type="EMBL" id="FOIT01000002">
    <property type="protein sequence ID" value="SEV94024.1"/>
    <property type="molecule type" value="Genomic_DNA"/>
</dbReference>
<dbReference type="SMART" id="SM00849">
    <property type="entry name" value="Lactamase_B"/>
    <property type="match status" value="1"/>
</dbReference>
<dbReference type="Pfam" id="PF00753">
    <property type="entry name" value="Lactamase_B"/>
    <property type="match status" value="1"/>
</dbReference>
<keyword evidence="2" id="KW-0479">Metal-binding</keyword>
<dbReference type="CDD" id="cd06262">
    <property type="entry name" value="metallo-hydrolase-like_MBL-fold"/>
    <property type="match status" value="1"/>
</dbReference>
<proteinExistence type="predicted"/>
<dbReference type="AlphaFoldDB" id="A0A662Z4N5"/>
<reference evidence="6 7" key="1">
    <citation type="submission" date="2016-10" db="EMBL/GenBank/DDBJ databases">
        <authorList>
            <person name="Varghese N."/>
            <person name="Submissions S."/>
        </authorList>
    </citation>
    <scope>NUCLEOTIDE SEQUENCE [LARGE SCALE GENOMIC DNA]</scope>
    <source>
        <strain evidence="6 7">IBRC-M10081</strain>
    </source>
</reference>
<feature type="domain" description="Metallo-beta-lactamase" evidence="5">
    <location>
        <begin position="12"/>
        <end position="189"/>
    </location>
</feature>
<keyword evidence="7" id="KW-1185">Reference proteome</keyword>
<dbReference type="Proteomes" id="UP000243605">
    <property type="component" value="Unassembled WGS sequence"/>
</dbReference>
<protein>
    <submittedName>
        <fullName evidence="6">Glyoxylase, beta-lactamase superfamily II</fullName>
    </submittedName>
</protein>
<gene>
    <name evidence="6" type="ORF">SAMN05192557_0898</name>
</gene>
<evidence type="ECO:0000256" key="2">
    <source>
        <dbReference type="ARBA" id="ARBA00022723"/>
    </source>
</evidence>
<dbReference type="Gene3D" id="3.60.15.10">
    <property type="entry name" value="Ribonuclease Z/Hydroxyacylglutathione hydrolase-like"/>
    <property type="match status" value="1"/>
</dbReference>